<dbReference type="Proteomes" id="UP001500443">
    <property type="component" value="Unassembled WGS sequence"/>
</dbReference>
<evidence type="ECO:0000256" key="1">
    <source>
        <dbReference type="SAM" id="SignalP"/>
    </source>
</evidence>
<proteinExistence type="predicted"/>
<comment type="caution">
    <text evidence="2">The sequence shown here is derived from an EMBL/GenBank/DDBJ whole genome shotgun (WGS) entry which is preliminary data.</text>
</comment>
<dbReference type="EMBL" id="BAAAPF010000022">
    <property type="protein sequence ID" value="GAA2114177.1"/>
    <property type="molecule type" value="Genomic_DNA"/>
</dbReference>
<feature type="chain" id="PRO_5046610700" evidence="1">
    <location>
        <begin position="33"/>
        <end position="190"/>
    </location>
</feature>
<gene>
    <name evidence="2" type="ORF">GCM10009802_13370</name>
</gene>
<sequence length="190" mass="19689">MRQTFKRRLPVALATVAASVLGAGLSASGANAATAQVQRADDCVVNVDSGSSQCFGTFREAIAATTHGKITNAPLSAKGIDRKLADRLSAASDTAGAQAVQLGAVFTDSNYGGSSVIFEASSGCRSGNGRDAQLDLSGIWNNSISSLTTLSCWLELWDAPATAGFHQEYRQSTSYVGDAMNDRASSIAFL</sequence>
<name>A0ABP5JEL0_9ACTN</name>
<reference evidence="3" key="1">
    <citation type="journal article" date="2019" name="Int. J. Syst. Evol. Microbiol.">
        <title>The Global Catalogue of Microorganisms (GCM) 10K type strain sequencing project: providing services to taxonomists for standard genome sequencing and annotation.</title>
        <authorList>
            <consortium name="The Broad Institute Genomics Platform"/>
            <consortium name="The Broad Institute Genome Sequencing Center for Infectious Disease"/>
            <person name="Wu L."/>
            <person name="Ma J."/>
        </authorList>
    </citation>
    <scope>NUCLEOTIDE SEQUENCE [LARGE SCALE GENOMIC DNA]</scope>
    <source>
        <strain evidence="3">JCM 15481</strain>
    </source>
</reference>
<evidence type="ECO:0000313" key="2">
    <source>
        <dbReference type="EMBL" id="GAA2114177.1"/>
    </source>
</evidence>
<evidence type="ECO:0000313" key="3">
    <source>
        <dbReference type="Proteomes" id="UP001500443"/>
    </source>
</evidence>
<organism evidence="2 3">
    <name type="scientific">Streptomyces synnematoformans</name>
    <dbReference type="NCBI Taxonomy" id="415721"/>
    <lineage>
        <taxon>Bacteria</taxon>
        <taxon>Bacillati</taxon>
        <taxon>Actinomycetota</taxon>
        <taxon>Actinomycetes</taxon>
        <taxon>Kitasatosporales</taxon>
        <taxon>Streptomycetaceae</taxon>
        <taxon>Streptomyces</taxon>
    </lineage>
</organism>
<accession>A0ABP5JEL0</accession>
<feature type="signal peptide" evidence="1">
    <location>
        <begin position="1"/>
        <end position="32"/>
    </location>
</feature>
<dbReference type="Gene3D" id="2.60.20.10">
    <property type="entry name" value="Crystallins"/>
    <property type="match status" value="1"/>
</dbReference>
<keyword evidence="1" id="KW-0732">Signal</keyword>
<keyword evidence="3" id="KW-1185">Reference proteome</keyword>
<dbReference type="RefSeq" id="WP_344288834.1">
    <property type="nucleotide sequence ID" value="NZ_BAAAPF010000022.1"/>
</dbReference>
<protein>
    <submittedName>
        <fullName evidence="2">Uncharacterized protein</fullName>
    </submittedName>
</protein>